<dbReference type="EMBL" id="JACBKZ010000005">
    <property type="protein sequence ID" value="KAF5950482.1"/>
    <property type="molecule type" value="Genomic_DNA"/>
</dbReference>
<protein>
    <submittedName>
        <fullName evidence="2">Uncharacterized protein</fullName>
    </submittedName>
</protein>
<evidence type="ECO:0000313" key="2">
    <source>
        <dbReference type="EMBL" id="KAF5950482.1"/>
    </source>
</evidence>
<reference evidence="3" key="1">
    <citation type="journal article" date="2020" name="Nat. Commun.">
        <title>Genome assembly of wild tea tree DASZ reveals pedigree and selection history of tea varieties.</title>
        <authorList>
            <person name="Zhang W."/>
            <person name="Zhang Y."/>
            <person name="Qiu H."/>
            <person name="Guo Y."/>
            <person name="Wan H."/>
            <person name="Zhang X."/>
            <person name="Scossa F."/>
            <person name="Alseekh S."/>
            <person name="Zhang Q."/>
            <person name="Wang P."/>
            <person name="Xu L."/>
            <person name="Schmidt M.H."/>
            <person name="Jia X."/>
            <person name="Li D."/>
            <person name="Zhu A."/>
            <person name="Guo F."/>
            <person name="Chen W."/>
            <person name="Ni D."/>
            <person name="Usadel B."/>
            <person name="Fernie A.R."/>
            <person name="Wen W."/>
        </authorList>
    </citation>
    <scope>NUCLEOTIDE SEQUENCE [LARGE SCALE GENOMIC DNA]</scope>
    <source>
        <strain evidence="3">cv. G240</strain>
    </source>
</reference>
<evidence type="ECO:0000313" key="3">
    <source>
        <dbReference type="Proteomes" id="UP000593564"/>
    </source>
</evidence>
<evidence type="ECO:0000256" key="1">
    <source>
        <dbReference type="SAM" id="MobiDB-lite"/>
    </source>
</evidence>
<feature type="region of interest" description="Disordered" evidence="1">
    <location>
        <begin position="44"/>
        <end position="64"/>
    </location>
</feature>
<organism evidence="2 3">
    <name type="scientific">Camellia sinensis</name>
    <name type="common">Tea plant</name>
    <name type="synonym">Thea sinensis</name>
    <dbReference type="NCBI Taxonomy" id="4442"/>
    <lineage>
        <taxon>Eukaryota</taxon>
        <taxon>Viridiplantae</taxon>
        <taxon>Streptophyta</taxon>
        <taxon>Embryophyta</taxon>
        <taxon>Tracheophyta</taxon>
        <taxon>Spermatophyta</taxon>
        <taxon>Magnoliopsida</taxon>
        <taxon>eudicotyledons</taxon>
        <taxon>Gunneridae</taxon>
        <taxon>Pentapetalae</taxon>
        <taxon>asterids</taxon>
        <taxon>Ericales</taxon>
        <taxon>Theaceae</taxon>
        <taxon>Camellia</taxon>
    </lineage>
</organism>
<sequence>MSEMIASSLCRRTRFPAWGWRRVMDWVKVFDRKLRRKGIEVFGGGDGEVEKEDEKVDGGGDGEI</sequence>
<accession>A0A7J7HC20</accession>
<keyword evidence="3" id="KW-1185">Reference proteome</keyword>
<proteinExistence type="predicted"/>
<name>A0A7J7HC20_CAMSI</name>
<comment type="caution">
    <text evidence="2">The sequence shown here is derived from an EMBL/GenBank/DDBJ whole genome shotgun (WGS) entry which is preliminary data.</text>
</comment>
<dbReference type="AlphaFoldDB" id="A0A7J7HC20"/>
<gene>
    <name evidence="2" type="ORF">HYC85_012475</name>
</gene>
<dbReference type="Proteomes" id="UP000593564">
    <property type="component" value="Unassembled WGS sequence"/>
</dbReference>
<reference evidence="2 3" key="2">
    <citation type="submission" date="2020-07" db="EMBL/GenBank/DDBJ databases">
        <title>Genome assembly of wild tea tree DASZ reveals pedigree and selection history of tea varieties.</title>
        <authorList>
            <person name="Zhang W."/>
        </authorList>
    </citation>
    <scope>NUCLEOTIDE SEQUENCE [LARGE SCALE GENOMIC DNA]</scope>
    <source>
        <strain evidence="3">cv. G240</strain>
        <tissue evidence="2">Leaf</tissue>
    </source>
</reference>